<gene>
    <name evidence="1" type="ORF">UT34_C0001G0031</name>
</gene>
<organism evidence="1 2">
    <name type="scientific">candidate division WS6 bacterium GW2011_GWF2_39_15</name>
    <dbReference type="NCBI Taxonomy" id="1619100"/>
    <lineage>
        <taxon>Bacteria</taxon>
        <taxon>Candidatus Dojkabacteria</taxon>
    </lineage>
</organism>
<comment type="caution">
    <text evidence="1">The sequence shown here is derived from an EMBL/GenBank/DDBJ whole genome shotgun (WGS) entry which is preliminary data.</text>
</comment>
<evidence type="ECO:0000313" key="1">
    <source>
        <dbReference type="EMBL" id="KKR05991.1"/>
    </source>
</evidence>
<dbReference type="EMBL" id="LBWK01000001">
    <property type="protein sequence ID" value="KKR05991.1"/>
    <property type="molecule type" value="Genomic_DNA"/>
</dbReference>
<proteinExistence type="predicted"/>
<evidence type="ECO:0000313" key="2">
    <source>
        <dbReference type="Proteomes" id="UP000034799"/>
    </source>
</evidence>
<reference evidence="1 2" key="1">
    <citation type="journal article" date="2015" name="Nature">
        <title>rRNA introns, odd ribosomes, and small enigmatic genomes across a large radiation of phyla.</title>
        <authorList>
            <person name="Brown C.T."/>
            <person name="Hug L.A."/>
            <person name="Thomas B.C."/>
            <person name="Sharon I."/>
            <person name="Castelle C.J."/>
            <person name="Singh A."/>
            <person name="Wilkins M.J."/>
            <person name="Williams K.H."/>
            <person name="Banfield J.F."/>
        </authorList>
    </citation>
    <scope>NUCLEOTIDE SEQUENCE [LARGE SCALE GENOMIC DNA]</scope>
</reference>
<name>A0A0G0MZF8_9BACT</name>
<protein>
    <submittedName>
        <fullName evidence="1">Uncharacterized protein</fullName>
    </submittedName>
</protein>
<dbReference type="STRING" id="1619100.UT34_C0001G0031"/>
<dbReference type="Proteomes" id="UP000034799">
    <property type="component" value="Unassembled WGS sequence"/>
</dbReference>
<accession>A0A0G0MZF8</accession>
<sequence>MPIEGSTFDDKYQDLICEIGLSESVESIKSRYLIDDRVERFSFGPDPYGGSLFYRVIDNKTSHTYEVRYTWSNVNLTTSHIKVLSKSSEVLDPQTQVAIILGGFWGLQDNLVRVLSSDKASELFDAFGRTISAILEPRKG</sequence>
<dbReference type="AlphaFoldDB" id="A0A0G0MZF8"/>